<evidence type="ECO:0000259" key="1">
    <source>
        <dbReference type="Pfam" id="PF00535"/>
    </source>
</evidence>
<dbReference type="KEGG" id="spei:EHW89_08610"/>
<dbReference type="Proteomes" id="UP000272924">
    <property type="component" value="Chromosome"/>
</dbReference>
<gene>
    <name evidence="2" type="ORF">EHW89_08610</name>
</gene>
<keyword evidence="3" id="KW-1185">Reference proteome</keyword>
<proteinExistence type="predicted"/>
<evidence type="ECO:0000313" key="3">
    <source>
        <dbReference type="Proteomes" id="UP000272924"/>
    </source>
</evidence>
<dbReference type="InterPro" id="IPR001173">
    <property type="entry name" value="Glyco_trans_2-like"/>
</dbReference>
<dbReference type="AlphaFoldDB" id="A0A3Q9F4L8"/>
<name>A0A3Q9F4L8_9STRE</name>
<dbReference type="InterPro" id="IPR029044">
    <property type="entry name" value="Nucleotide-diphossugar_trans"/>
</dbReference>
<dbReference type="EMBL" id="CP034543">
    <property type="protein sequence ID" value="AZQ42490.1"/>
    <property type="molecule type" value="Genomic_DNA"/>
</dbReference>
<dbReference type="GO" id="GO:0016740">
    <property type="term" value="F:transferase activity"/>
    <property type="evidence" value="ECO:0007669"/>
    <property type="project" value="UniProtKB-KW"/>
</dbReference>
<evidence type="ECO:0000313" key="2">
    <source>
        <dbReference type="EMBL" id="AZQ42490.1"/>
    </source>
</evidence>
<keyword evidence="2" id="KW-0808">Transferase</keyword>
<dbReference type="Gene3D" id="3.90.550.10">
    <property type="entry name" value="Spore Coat Polysaccharide Biosynthesis Protein SpsA, Chain A"/>
    <property type="match status" value="1"/>
</dbReference>
<dbReference type="Pfam" id="PF00535">
    <property type="entry name" value="Glycos_transf_2"/>
    <property type="match status" value="1"/>
</dbReference>
<dbReference type="PANTHER" id="PTHR43179">
    <property type="entry name" value="RHAMNOSYLTRANSFERASE WBBL"/>
    <property type="match status" value="1"/>
</dbReference>
<dbReference type="PANTHER" id="PTHR43179:SF7">
    <property type="entry name" value="RHAMNOSYLTRANSFERASE WBBL"/>
    <property type="match status" value="1"/>
</dbReference>
<dbReference type="SUPFAM" id="SSF53448">
    <property type="entry name" value="Nucleotide-diphospho-sugar transferases"/>
    <property type="match status" value="1"/>
</dbReference>
<dbReference type="RefSeq" id="WP_080749318.1">
    <property type="nucleotide sequence ID" value="NZ_CP034543.1"/>
</dbReference>
<organism evidence="2 3">
    <name type="scientific">Streptococcus periodonticum</name>
    <dbReference type="NCBI Taxonomy" id="2490633"/>
    <lineage>
        <taxon>Bacteria</taxon>
        <taxon>Bacillati</taxon>
        <taxon>Bacillota</taxon>
        <taxon>Bacilli</taxon>
        <taxon>Lactobacillales</taxon>
        <taxon>Streptococcaceae</taxon>
        <taxon>Streptococcus</taxon>
    </lineage>
</organism>
<reference evidence="3" key="1">
    <citation type="submission" date="2018-12" db="EMBL/GenBank/DDBJ databases">
        <title>Genome sequencing of Streptococcus sp. KCOM 2412 (= ChDC F135).</title>
        <authorList>
            <person name="Kook J.-K."/>
            <person name="Park S.-N."/>
            <person name="Lim Y.K."/>
        </authorList>
    </citation>
    <scope>NUCLEOTIDE SEQUENCE [LARGE SCALE GENOMIC DNA]</scope>
    <source>
        <strain evidence="3">KCOM 2412</strain>
    </source>
</reference>
<accession>A0A3Q9F4L8</accession>
<feature type="domain" description="Glycosyltransferase 2-like" evidence="1">
    <location>
        <begin position="6"/>
        <end position="139"/>
    </location>
</feature>
<sequence length="279" mass="32349">MIDTCSCMILNYNDAKIVKKLVTEIENYPVFNHIVVVDNCSTDDSYADLQSLVSEKVTVIKTDKNGGYGYGNNFGTRYIKEHFNSKYVLLSNPDVVFSNDLIQRFVRTMEQQPQLALISAIQHDINNQPIHDLSWKVPTSFEYAILNSGKLARFFPTNDVLDFSKSEQYVDCVPGALLLYDTDKFLEVDGYDEEMFLFGEETTLGFKFKEKGYKSLLILDDYYRHEHSVSINKSISQKSKQLEILYHSRLLFMKKYLKSSSLMLALARFFQKRTLRKLH</sequence>
<protein>
    <submittedName>
        <fullName evidence="2">Glycosyltransferase family 2 protein</fullName>
    </submittedName>
</protein>